<dbReference type="Proteomes" id="UP001299608">
    <property type="component" value="Unassembled WGS sequence"/>
</dbReference>
<keyword evidence="7" id="KW-1185">Reference proteome</keyword>
<dbReference type="InterPro" id="IPR000524">
    <property type="entry name" value="Tscrpt_reg_HTH_GntR"/>
</dbReference>
<dbReference type="GO" id="GO:0003677">
    <property type="term" value="F:DNA binding"/>
    <property type="evidence" value="ECO:0007669"/>
    <property type="project" value="UniProtKB-KW"/>
</dbReference>
<dbReference type="SMART" id="SM00345">
    <property type="entry name" value="HTH_GNTR"/>
    <property type="match status" value="1"/>
</dbReference>
<dbReference type="InterPro" id="IPR036390">
    <property type="entry name" value="WH_DNA-bd_sf"/>
</dbReference>
<dbReference type="GO" id="GO:0003700">
    <property type="term" value="F:DNA-binding transcription factor activity"/>
    <property type="evidence" value="ECO:0007669"/>
    <property type="project" value="InterPro"/>
</dbReference>
<accession>A0AAW5BUP7</accession>
<dbReference type="SMART" id="SM00895">
    <property type="entry name" value="FCD"/>
    <property type="match status" value="1"/>
</dbReference>
<sequence length="242" mass="28088">MSAEFDLHALDKKEIRQQVFEQLLSQITTGKWKPGEKIPSENELTSIMGVSRISVREAIQKLAAMDLVETYRGKGTFVKEFTTNNYLKSLTPMLLMTPDDILFVVEYRRILEVGIIDLYTRNPTSRDIAFLTKTLDKMKQYYRTNLKKYTKYDLEFHMKLYEMTGNPFIIKISNLVYDILSAAMKEAVTERGAEEGIEFHSAMLEYIRNGEIDNLKKLTNELFDQIELEVRETMEEGQAPKA</sequence>
<organism evidence="5 8">
    <name type="scientific">Enterocloster aldenensis</name>
    <dbReference type="NCBI Taxonomy" id="358742"/>
    <lineage>
        <taxon>Bacteria</taxon>
        <taxon>Bacillati</taxon>
        <taxon>Bacillota</taxon>
        <taxon>Clostridia</taxon>
        <taxon>Lachnospirales</taxon>
        <taxon>Lachnospiraceae</taxon>
        <taxon>Enterocloster</taxon>
    </lineage>
</organism>
<dbReference type="PANTHER" id="PTHR43537:SF5">
    <property type="entry name" value="UXU OPERON TRANSCRIPTIONAL REGULATOR"/>
    <property type="match status" value="1"/>
</dbReference>
<dbReference type="Proteomes" id="UP000669239">
    <property type="component" value="Unassembled WGS sequence"/>
</dbReference>
<protein>
    <submittedName>
        <fullName evidence="5">FadR family transcriptional regulator</fullName>
    </submittedName>
</protein>
<dbReference type="PANTHER" id="PTHR43537">
    <property type="entry name" value="TRANSCRIPTIONAL REGULATOR, GNTR FAMILY"/>
    <property type="match status" value="1"/>
</dbReference>
<evidence type="ECO:0000313" key="6">
    <source>
        <dbReference type="EMBL" id="NSJ48008.1"/>
    </source>
</evidence>
<evidence type="ECO:0000256" key="1">
    <source>
        <dbReference type="ARBA" id="ARBA00023015"/>
    </source>
</evidence>
<evidence type="ECO:0000313" key="7">
    <source>
        <dbReference type="Proteomes" id="UP000669239"/>
    </source>
</evidence>
<feature type="domain" description="HTH gntR-type" evidence="4">
    <location>
        <begin position="13"/>
        <end position="81"/>
    </location>
</feature>
<dbReference type="Pfam" id="PF00392">
    <property type="entry name" value="GntR"/>
    <property type="match status" value="1"/>
</dbReference>
<dbReference type="Gene3D" id="1.20.120.530">
    <property type="entry name" value="GntR ligand-binding domain-like"/>
    <property type="match status" value="1"/>
</dbReference>
<name>A0AAW5BUP7_9FIRM</name>
<dbReference type="CDD" id="cd07377">
    <property type="entry name" value="WHTH_GntR"/>
    <property type="match status" value="1"/>
</dbReference>
<gene>
    <name evidence="6" type="ORF">G5B36_04760</name>
    <name evidence="5" type="ORF">L0N08_13895</name>
</gene>
<dbReference type="PRINTS" id="PR00035">
    <property type="entry name" value="HTHGNTR"/>
</dbReference>
<proteinExistence type="predicted"/>
<dbReference type="SUPFAM" id="SSF46785">
    <property type="entry name" value="Winged helix' DNA-binding domain"/>
    <property type="match status" value="1"/>
</dbReference>
<keyword evidence="1" id="KW-0805">Transcription regulation</keyword>
<dbReference type="InterPro" id="IPR008920">
    <property type="entry name" value="TF_FadR/GntR_C"/>
</dbReference>
<dbReference type="InterPro" id="IPR011711">
    <property type="entry name" value="GntR_C"/>
</dbReference>
<dbReference type="EMBL" id="JAKNGE010000016">
    <property type="protein sequence ID" value="MCG4746509.1"/>
    <property type="molecule type" value="Genomic_DNA"/>
</dbReference>
<dbReference type="RefSeq" id="WP_165641317.1">
    <property type="nucleotide sequence ID" value="NZ_JAAITT010000005.1"/>
</dbReference>
<keyword evidence="3" id="KW-0804">Transcription</keyword>
<dbReference type="EMBL" id="JAAITT010000005">
    <property type="protein sequence ID" value="NSJ48008.1"/>
    <property type="molecule type" value="Genomic_DNA"/>
</dbReference>
<reference evidence="6 7" key="1">
    <citation type="journal article" date="2020" name="Cell Host Microbe">
        <title>Functional and Genomic Variation between Human-Derived Isolates of Lachnospiraceae Reveals Inter- and Intra-Species Diversity.</title>
        <authorList>
            <person name="Sorbara M.T."/>
            <person name="Littmann E.R."/>
            <person name="Fontana E."/>
            <person name="Moody T.U."/>
            <person name="Kohout C.E."/>
            <person name="Gjonbalaj M."/>
            <person name="Eaton V."/>
            <person name="Seok R."/>
            <person name="Leiner I.M."/>
            <person name="Pamer E.G."/>
        </authorList>
    </citation>
    <scope>NUCLEOTIDE SEQUENCE [LARGE SCALE GENOMIC DNA]</scope>
    <source>
        <strain evidence="6 7">MSK.1.17</strain>
    </source>
</reference>
<dbReference type="AlphaFoldDB" id="A0AAW5BUP7"/>
<dbReference type="Pfam" id="PF07729">
    <property type="entry name" value="FCD"/>
    <property type="match status" value="1"/>
</dbReference>
<evidence type="ECO:0000256" key="3">
    <source>
        <dbReference type="ARBA" id="ARBA00023163"/>
    </source>
</evidence>
<dbReference type="Gene3D" id="1.10.10.10">
    <property type="entry name" value="Winged helix-like DNA-binding domain superfamily/Winged helix DNA-binding domain"/>
    <property type="match status" value="1"/>
</dbReference>
<evidence type="ECO:0000259" key="4">
    <source>
        <dbReference type="PROSITE" id="PS50949"/>
    </source>
</evidence>
<dbReference type="SUPFAM" id="SSF48008">
    <property type="entry name" value="GntR ligand-binding domain-like"/>
    <property type="match status" value="1"/>
</dbReference>
<keyword evidence="2" id="KW-0238">DNA-binding</keyword>
<reference evidence="6" key="2">
    <citation type="submission" date="2020-02" db="EMBL/GenBank/DDBJ databases">
        <authorList>
            <person name="Littmann E."/>
            <person name="Sorbara M."/>
        </authorList>
    </citation>
    <scope>NUCLEOTIDE SEQUENCE</scope>
    <source>
        <strain evidence="6">MSK.1.17</strain>
    </source>
</reference>
<evidence type="ECO:0000313" key="5">
    <source>
        <dbReference type="EMBL" id="MCG4746509.1"/>
    </source>
</evidence>
<comment type="caution">
    <text evidence="5">The sequence shown here is derived from an EMBL/GenBank/DDBJ whole genome shotgun (WGS) entry which is preliminary data.</text>
</comment>
<evidence type="ECO:0000256" key="2">
    <source>
        <dbReference type="ARBA" id="ARBA00023125"/>
    </source>
</evidence>
<dbReference type="PROSITE" id="PS50949">
    <property type="entry name" value="HTH_GNTR"/>
    <property type="match status" value="1"/>
</dbReference>
<reference evidence="5" key="3">
    <citation type="submission" date="2022-01" db="EMBL/GenBank/DDBJ databases">
        <title>Collection of gut derived symbiotic bacterial strains cultured from healthy donors.</title>
        <authorList>
            <person name="Lin H."/>
            <person name="Kohout C."/>
            <person name="Waligurski E."/>
            <person name="Pamer E.G."/>
        </authorList>
    </citation>
    <scope>NUCLEOTIDE SEQUENCE</scope>
    <source>
        <strain evidence="5">DFI.6.55</strain>
    </source>
</reference>
<evidence type="ECO:0000313" key="8">
    <source>
        <dbReference type="Proteomes" id="UP001299608"/>
    </source>
</evidence>
<dbReference type="InterPro" id="IPR036388">
    <property type="entry name" value="WH-like_DNA-bd_sf"/>
</dbReference>